<dbReference type="InterPro" id="IPR053157">
    <property type="entry name" value="Sterol_Uptake_Regulator"/>
</dbReference>
<dbReference type="CDD" id="cd00067">
    <property type="entry name" value="GAL4"/>
    <property type="match status" value="1"/>
</dbReference>
<proteinExistence type="predicted"/>
<dbReference type="Pfam" id="PF00172">
    <property type="entry name" value="Zn_clus"/>
    <property type="match status" value="1"/>
</dbReference>
<evidence type="ECO:0000259" key="2">
    <source>
        <dbReference type="PROSITE" id="PS50048"/>
    </source>
</evidence>
<keyword evidence="1" id="KW-0539">Nucleus</keyword>
<sequence>MTLKRKPHRKSRNGCRECKRRRIKCDEGKPHCTHCLRHDVQCLYAAVPVPEHSTPATTALQQNTPQTESPGSSSFMCLDESSSIASETNFELRDMALLHHWTLVTSLSIIKSPELNHFWQKVFPEIAFRHSYVMHIILSITSLHAAYLRPSNKHEHLCIAAHHHSIALGGFREDTNNIGPHNSEALFASATITFFYALVTFGKMYDDYGEDAGTSARASRILGADWLPLVRGIEAVLHPVYDYLHAGPLRSLLALGSFFEIDPDVAPGPDDEKYRQLGEIWKTDEHSTIYDEALLLLRRTNAWMKYIKNKPVDEVEGGYNREWSGPFAWLFLAPESYFVLQQQRQPLALVLFAYFGTLLQQLDDYWWMEGCGKSIVGAVDDCLGPYWSPWTEWPKNAVGLG</sequence>
<dbReference type="PANTHER" id="PTHR47784">
    <property type="entry name" value="STEROL UPTAKE CONTROL PROTEIN 2"/>
    <property type="match status" value="1"/>
</dbReference>
<reference evidence="3 4" key="1">
    <citation type="journal article" date="2018" name="Front. Microbiol.">
        <title>Genome-Wide Analysis of Corynespora cassiicola Leaf Fall Disease Putative Effectors.</title>
        <authorList>
            <person name="Lopez D."/>
            <person name="Ribeiro S."/>
            <person name="Label P."/>
            <person name="Fumanal B."/>
            <person name="Venisse J.S."/>
            <person name="Kohler A."/>
            <person name="de Oliveira R.R."/>
            <person name="Labutti K."/>
            <person name="Lipzen A."/>
            <person name="Lail K."/>
            <person name="Bauer D."/>
            <person name="Ohm R.A."/>
            <person name="Barry K.W."/>
            <person name="Spatafora J."/>
            <person name="Grigoriev I.V."/>
            <person name="Martin F.M."/>
            <person name="Pujade-Renaud V."/>
        </authorList>
    </citation>
    <scope>NUCLEOTIDE SEQUENCE [LARGE SCALE GENOMIC DNA]</scope>
    <source>
        <strain evidence="3 4">Philippines</strain>
    </source>
</reference>
<name>A0A2T2NLP7_CORCC</name>
<gene>
    <name evidence="3" type="ORF">BS50DRAFT_622051</name>
</gene>
<dbReference type="PROSITE" id="PS50048">
    <property type="entry name" value="ZN2_CY6_FUNGAL_2"/>
    <property type="match status" value="1"/>
</dbReference>
<dbReference type="OrthoDB" id="5386330at2759"/>
<dbReference type="SUPFAM" id="SSF57701">
    <property type="entry name" value="Zn2/Cys6 DNA-binding domain"/>
    <property type="match status" value="1"/>
</dbReference>
<accession>A0A2T2NLP7</accession>
<dbReference type="GO" id="GO:0008270">
    <property type="term" value="F:zinc ion binding"/>
    <property type="evidence" value="ECO:0007669"/>
    <property type="project" value="InterPro"/>
</dbReference>
<organism evidence="3 4">
    <name type="scientific">Corynespora cassiicola Philippines</name>
    <dbReference type="NCBI Taxonomy" id="1448308"/>
    <lineage>
        <taxon>Eukaryota</taxon>
        <taxon>Fungi</taxon>
        <taxon>Dikarya</taxon>
        <taxon>Ascomycota</taxon>
        <taxon>Pezizomycotina</taxon>
        <taxon>Dothideomycetes</taxon>
        <taxon>Pleosporomycetidae</taxon>
        <taxon>Pleosporales</taxon>
        <taxon>Corynesporascaceae</taxon>
        <taxon>Corynespora</taxon>
    </lineage>
</organism>
<evidence type="ECO:0000256" key="1">
    <source>
        <dbReference type="ARBA" id="ARBA00023242"/>
    </source>
</evidence>
<dbReference type="PROSITE" id="PS00463">
    <property type="entry name" value="ZN2_CY6_FUNGAL_1"/>
    <property type="match status" value="1"/>
</dbReference>
<dbReference type="AlphaFoldDB" id="A0A2T2NLP7"/>
<evidence type="ECO:0000313" key="4">
    <source>
        <dbReference type="Proteomes" id="UP000240883"/>
    </source>
</evidence>
<dbReference type="Proteomes" id="UP000240883">
    <property type="component" value="Unassembled WGS sequence"/>
</dbReference>
<dbReference type="InterPro" id="IPR001138">
    <property type="entry name" value="Zn2Cys6_DnaBD"/>
</dbReference>
<protein>
    <recommendedName>
        <fullName evidence="2">Zn(2)-C6 fungal-type domain-containing protein</fullName>
    </recommendedName>
</protein>
<evidence type="ECO:0000313" key="3">
    <source>
        <dbReference type="EMBL" id="PSN66364.1"/>
    </source>
</evidence>
<dbReference type="GO" id="GO:0001228">
    <property type="term" value="F:DNA-binding transcription activator activity, RNA polymerase II-specific"/>
    <property type="evidence" value="ECO:0007669"/>
    <property type="project" value="TreeGrafter"/>
</dbReference>
<dbReference type="STRING" id="1448308.A0A2T2NLP7"/>
<dbReference type="SMART" id="SM00066">
    <property type="entry name" value="GAL4"/>
    <property type="match status" value="1"/>
</dbReference>
<dbReference type="PANTHER" id="PTHR47784:SF5">
    <property type="entry name" value="STEROL UPTAKE CONTROL PROTEIN 2"/>
    <property type="match status" value="1"/>
</dbReference>
<feature type="domain" description="Zn(2)-C6 fungal-type" evidence="2">
    <location>
        <begin position="14"/>
        <end position="44"/>
    </location>
</feature>
<dbReference type="Gene3D" id="4.10.240.10">
    <property type="entry name" value="Zn(2)-C6 fungal-type DNA-binding domain"/>
    <property type="match status" value="1"/>
</dbReference>
<keyword evidence="4" id="KW-1185">Reference proteome</keyword>
<dbReference type="InterPro" id="IPR036864">
    <property type="entry name" value="Zn2-C6_fun-type_DNA-bd_sf"/>
</dbReference>
<dbReference type="EMBL" id="KZ678136">
    <property type="protein sequence ID" value="PSN66364.1"/>
    <property type="molecule type" value="Genomic_DNA"/>
</dbReference>